<evidence type="ECO:0000313" key="4">
    <source>
        <dbReference type="Proteomes" id="UP001500192"/>
    </source>
</evidence>
<accession>A0ABP8VG53</accession>
<dbReference type="PANTHER" id="PTHR43353">
    <property type="entry name" value="SUCCINATE-SEMIALDEHYDE DEHYDROGENASE, MITOCHONDRIAL"/>
    <property type="match status" value="1"/>
</dbReference>
<dbReference type="Pfam" id="PF00171">
    <property type="entry name" value="Aldedh"/>
    <property type="match status" value="1"/>
</dbReference>
<evidence type="ECO:0000259" key="2">
    <source>
        <dbReference type="Pfam" id="PF00171"/>
    </source>
</evidence>
<dbReference type="PANTHER" id="PTHR43353:SF5">
    <property type="entry name" value="SUCCINATE-SEMIALDEHYDE DEHYDROGENASE, MITOCHONDRIAL"/>
    <property type="match status" value="1"/>
</dbReference>
<comment type="caution">
    <text evidence="3">The sequence shown here is derived from an EMBL/GenBank/DDBJ whole genome shotgun (WGS) entry which is preliminary data.</text>
</comment>
<dbReference type="InterPro" id="IPR016162">
    <property type="entry name" value="Ald_DH_N"/>
</dbReference>
<feature type="domain" description="Aldehyde dehydrogenase" evidence="2">
    <location>
        <begin position="17"/>
        <end position="475"/>
    </location>
</feature>
<evidence type="ECO:0000256" key="1">
    <source>
        <dbReference type="ARBA" id="ARBA00023002"/>
    </source>
</evidence>
<dbReference type="InterPro" id="IPR016163">
    <property type="entry name" value="Ald_DH_C"/>
</dbReference>
<dbReference type="EMBL" id="BAABIB010000120">
    <property type="protein sequence ID" value="GAA4661423.1"/>
    <property type="molecule type" value="Genomic_DNA"/>
</dbReference>
<dbReference type="Gene3D" id="3.40.309.10">
    <property type="entry name" value="Aldehyde Dehydrogenase, Chain A, domain 2"/>
    <property type="match status" value="1"/>
</dbReference>
<sequence length="480" mass="50456">MSASDHLRAQLFIAGQWRDGGAGTVNDLINPATDEVLGSTPRASVQDLDDAANAADKAFRGWSRTSAVERSAILNKTAALLRERTESIARELTREQGKPLAEAELEVALSAETFEWFAAEALRSYGRTMPARFSGQRQMVINQPLGPVLALTPWNFPILLPARKIAAALAAGCTVISKPAEETPSPTVAIARALHDAGLPAGALNVVLGVPSEISRHLIAAKAIRKISFTGSTTVGRHLAGLAAQYAKPSTMELGGHAPVVIFADADLDKTVAACVAGKTRNAGQVCTSPTRFIVHESIRDEFVARFGQAMSELKVGEGLDPGVQMGPLANSRRLVAVGELVDDAAAQGAEIVTGGNRIGTTGNFFQPTLIADAPITARAMNEEPFGPVALVNSFTDVEDALAQAHRLDVGLAGYVFTQSADTAMAMGEELQAGGIGINSFSVSSIEAPFGGLKDSGYGYEGGYEGLDGYQHHKYINHVA</sequence>
<keyword evidence="4" id="KW-1185">Reference proteome</keyword>
<dbReference type="Gene3D" id="3.40.605.10">
    <property type="entry name" value="Aldehyde Dehydrogenase, Chain A, domain 1"/>
    <property type="match status" value="1"/>
</dbReference>
<name>A0ABP8VG53_9PSEU</name>
<gene>
    <name evidence="3" type="ORF">GCM10023214_62110</name>
</gene>
<keyword evidence="1" id="KW-0560">Oxidoreductase</keyword>
<dbReference type="CDD" id="cd07103">
    <property type="entry name" value="ALDH_F5_SSADH_GabD"/>
    <property type="match status" value="1"/>
</dbReference>
<dbReference type="RefSeq" id="WP_346055794.1">
    <property type="nucleotide sequence ID" value="NZ_BAABIB010000120.1"/>
</dbReference>
<reference evidence="4" key="1">
    <citation type="journal article" date="2019" name="Int. J. Syst. Evol. Microbiol.">
        <title>The Global Catalogue of Microorganisms (GCM) 10K type strain sequencing project: providing services to taxonomists for standard genome sequencing and annotation.</title>
        <authorList>
            <consortium name="The Broad Institute Genomics Platform"/>
            <consortium name="The Broad Institute Genome Sequencing Center for Infectious Disease"/>
            <person name="Wu L."/>
            <person name="Ma J."/>
        </authorList>
    </citation>
    <scope>NUCLEOTIDE SEQUENCE [LARGE SCALE GENOMIC DNA]</scope>
    <source>
        <strain evidence="4">JCM 18054</strain>
    </source>
</reference>
<dbReference type="InterPro" id="IPR016161">
    <property type="entry name" value="Ald_DH/histidinol_DH"/>
</dbReference>
<evidence type="ECO:0000313" key="3">
    <source>
        <dbReference type="EMBL" id="GAA4661423.1"/>
    </source>
</evidence>
<organism evidence="3 4">
    <name type="scientific">Amycolatopsis dongchuanensis</name>
    <dbReference type="NCBI Taxonomy" id="1070866"/>
    <lineage>
        <taxon>Bacteria</taxon>
        <taxon>Bacillati</taxon>
        <taxon>Actinomycetota</taxon>
        <taxon>Actinomycetes</taxon>
        <taxon>Pseudonocardiales</taxon>
        <taxon>Pseudonocardiaceae</taxon>
        <taxon>Amycolatopsis</taxon>
    </lineage>
</organism>
<dbReference type="SUPFAM" id="SSF53720">
    <property type="entry name" value="ALDH-like"/>
    <property type="match status" value="1"/>
</dbReference>
<protein>
    <submittedName>
        <fullName evidence="3">NAD-dependent succinate-semialdehyde dehydrogenase</fullName>
    </submittedName>
</protein>
<dbReference type="InterPro" id="IPR015590">
    <property type="entry name" value="Aldehyde_DH_dom"/>
</dbReference>
<dbReference type="InterPro" id="IPR050740">
    <property type="entry name" value="Aldehyde_DH_Superfamily"/>
</dbReference>
<dbReference type="Proteomes" id="UP001500192">
    <property type="component" value="Unassembled WGS sequence"/>
</dbReference>
<proteinExistence type="predicted"/>